<name>A0A6L6HIL6_9RHOB</name>
<dbReference type="CDD" id="cd22231">
    <property type="entry name" value="RHH_NikR_HicB-like"/>
    <property type="match status" value="1"/>
</dbReference>
<dbReference type="EMBL" id="WMBT01000001">
    <property type="protein sequence ID" value="MTD98993.1"/>
    <property type="molecule type" value="Genomic_DNA"/>
</dbReference>
<proteinExistence type="predicted"/>
<dbReference type="Proteomes" id="UP000481417">
    <property type="component" value="Unassembled WGS sequence"/>
</dbReference>
<accession>A0A6L6HIL6</accession>
<dbReference type="InterPro" id="IPR031807">
    <property type="entry name" value="HicB-like"/>
</dbReference>
<comment type="caution">
    <text evidence="2">The sequence shown here is derived from an EMBL/GenBank/DDBJ whole genome shotgun (WGS) entry which is preliminary data.</text>
</comment>
<protein>
    <submittedName>
        <fullName evidence="2">Ribbon-helix-helix protein, CopG family</fullName>
    </submittedName>
</protein>
<gene>
    <name evidence="2" type="ORF">GIY56_01680</name>
</gene>
<evidence type="ECO:0000313" key="3">
    <source>
        <dbReference type="Proteomes" id="UP000481417"/>
    </source>
</evidence>
<dbReference type="RefSeq" id="WP_154763072.1">
    <property type="nucleotide sequence ID" value="NZ_WMBT01000001.1"/>
</dbReference>
<reference evidence="2 3" key="1">
    <citation type="submission" date="2019-11" db="EMBL/GenBank/DDBJ databases">
        <authorList>
            <person name="Lang L."/>
        </authorList>
    </citation>
    <scope>NUCLEOTIDE SEQUENCE [LARGE SCALE GENOMIC DNA]</scope>
    <source>
        <strain evidence="2 3">YIM 132242</strain>
    </source>
</reference>
<dbReference type="InterPro" id="IPR035069">
    <property type="entry name" value="TTHA1013/TTHA0281-like"/>
</dbReference>
<dbReference type="Pfam" id="PF15919">
    <property type="entry name" value="HicB_lk_antitox"/>
    <property type="match status" value="1"/>
</dbReference>
<evidence type="ECO:0000313" key="2">
    <source>
        <dbReference type="EMBL" id="MTD98993.1"/>
    </source>
</evidence>
<organism evidence="2 3">
    <name type="scientific">Paracoccus lichenicola</name>
    <dbReference type="NCBI Taxonomy" id="2665644"/>
    <lineage>
        <taxon>Bacteria</taxon>
        <taxon>Pseudomonadati</taxon>
        <taxon>Pseudomonadota</taxon>
        <taxon>Alphaproteobacteria</taxon>
        <taxon>Rhodobacterales</taxon>
        <taxon>Paracoccaceae</taxon>
        <taxon>Paracoccus</taxon>
    </lineage>
</organism>
<sequence length="131" mass="13803">MRFYTAIVHKDEGSAYGLSFPDLPGCHAAADGWNAIPAAAAEALDLWFEGQEDVEPSPIDVIRSRADVAADLASGATLMTVPYISADGALERINVSIERGLLRSIDSTAKARGMTRSAFLAAAARHEITGA</sequence>
<dbReference type="Gene3D" id="3.30.160.250">
    <property type="match status" value="1"/>
</dbReference>
<dbReference type="SUPFAM" id="SSF143100">
    <property type="entry name" value="TTHA1013/TTHA0281-like"/>
    <property type="match status" value="1"/>
</dbReference>
<dbReference type="AlphaFoldDB" id="A0A6L6HIL6"/>
<keyword evidence="3" id="KW-1185">Reference proteome</keyword>
<feature type="domain" description="HicB-like antitoxin of toxin-antitoxin system" evidence="1">
    <location>
        <begin position="4"/>
        <end position="124"/>
    </location>
</feature>
<evidence type="ECO:0000259" key="1">
    <source>
        <dbReference type="Pfam" id="PF15919"/>
    </source>
</evidence>